<evidence type="ECO:0000313" key="2">
    <source>
        <dbReference type="EMBL" id="HIS36119.1"/>
    </source>
</evidence>
<accession>A0A9D1EYX3</accession>
<feature type="signal peptide" evidence="1">
    <location>
        <begin position="1"/>
        <end position="19"/>
    </location>
</feature>
<comment type="caution">
    <text evidence="2">The sequence shown here is derived from an EMBL/GenBank/DDBJ whole genome shotgun (WGS) entry which is preliminary data.</text>
</comment>
<gene>
    <name evidence="2" type="ORF">IAC10_05755</name>
</gene>
<feature type="chain" id="PRO_5038953275" description="Outer membrane lipoprotein carrier protein LolA" evidence="1">
    <location>
        <begin position="20"/>
        <end position="174"/>
    </location>
</feature>
<dbReference type="AlphaFoldDB" id="A0A9D1EYX3"/>
<reference evidence="2" key="1">
    <citation type="submission" date="2020-10" db="EMBL/GenBank/DDBJ databases">
        <authorList>
            <person name="Gilroy R."/>
        </authorList>
    </citation>
    <scope>NUCLEOTIDE SEQUENCE</scope>
    <source>
        <strain evidence="2">6276</strain>
    </source>
</reference>
<evidence type="ECO:0000256" key="1">
    <source>
        <dbReference type="SAM" id="SignalP"/>
    </source>
</evidence>
<dbReference type="Proteomes" id="UP000823928">
    <property type="component" value="Unassembled WGS sequence"/>
</dbReference>
<name>A0A9D1EYX3_9BACT</name>
<protein>
    <recommendedName>
        <fullName evidence="4">Outer membrane lipoprotein carrier protein LolA</fullName>
    </recommendedName>
</protein>
<keyword evidence="1" id="KW-0732">Signal</keyword>
<proteinExistence type="predicted"/>
<organism evidence="2 3">
    <name type="scientific">Candidatus Scatousia excrementigallinarum</name>
    <dbReference type="NCBI Taxonomy" id="2840935"/>
    <lineage>
        <taxon>Bacteria</taxon>
        <taxon>Candidatus Scatousia</taxon>
    </lineage>
</organism>
<evidence type="ECO:0008006" key="4">
    <source>
        <dbReference type="Google" id="ProtNLM"/>
    </source>
</evidence>
<sequence>MKKFLFLAAGILISGSAMAQDLIFQHLARPDSVFIPQYKAVACKFTQNKTIPNTDTVIESGGRFRFNASSGVVFETLYPVVNTTVYATDKDKKLGALIAAIARKDYTYLNNNFELFYIRNGVSWRLALKPKVASKASGIMESIIIAGGKYIDQIDIRTPKSGNMKINFTECSAY</sequence>
<evidence type="ECO:0000313" key="3">
    <source>
        <dbReference type="Proteomes" id="UP000823928"/>
    </source>
</evidence>
<reference evidence="2" key="2">
    <citation type="journal article" date="2021" name="PeerJ">
        <title>Extensive microbial diversity within the chicken gut microbiome revealed by metagenomics and culture.</title>
        <authorList>
            <person name="Gilroy R."/>
            <person name="Ravi A."/>
            <person name="Getino M."/>
            <person name="Pursley I."/>
            <person name="Horton D.L."/>
            <person name="Alikhan N.F."/>
            <person name="Baker D."/>
            <person name="Gharbi K."/>
            <person name="Hall N."/>
            <person name="Watson M."/>
            <person name="Adriaenssens E.M."/>
            <person name="Foster-Nyarko E."/>
            <person name="Jarju S."/>
            <person name="Secka A."/>
            <person name="Antonio M."/>
            <person name="Oren A."/>
            <person name="Chaudhuri R.R."/>
            <person name="La Ragione R."/>
            <person name="Hildebrand F."/>
            <person name="Pallen M.J."/>
        </authorList>
    </citation>
    <scope>NUCLEOTIDE SEQUENCE</scope>
    <source>
        <strain evidence="2">6276</strain>
    </source>
</reference>
<dbReference type="EMBL" id="DVIU01000117">
    <property type="protein sequence ID" value="HIS36119.1"/>
    <property type="molecule type" value="Genomic_DNA"/>
</dbReference>